<evidence type="ECO:0000313" key="1">
    <source>
        <dbReference type="EMBL" id="MBP2401227.1"/>
    </source>
</evidence>
<keyword evidence="2" id="KW-1185">Reference proteome</keyword>
<comment type="caution">
    <text evidence="1">The sequence shown here is derived from an EMBL/GenBank/DDBJ whole genome shotgun (WGS) entry which is preliminary data.</text>
</comment>
<gene>
    <name evidence="1" type="ORF">JO379_000696</name>
</gene>
<accession>A0ABS4XXK9</accession>
<proteinExistence type="predicted"/>
<dbReference type="Proteomes" id="UP001519291">
    <property type="component" value="Unassembled WGS sequence"/>
</dbReference>
<organism evidence="1 2">
    <name type="scientific">Streptomyces syringium</name>
    <dbReference type="NCBI Taxonomy" id="76729"/>
    <lineage>
        <taxon>Bacteria</taxon>
        <taxon>Bacillati</taxon>
        <taxon>Actinomycetota</taxon>
        <taxon>Actinomycetes</taxon>
        <taxon>Kitasatosporales</taxon>
        <taxon>Streptomycetaceae</taxon>
        <taxon>Streptomyces</taxon>
    </lineage>
</organism>
<evidence type="ECO:0000313" key="2">
    <source>
        <dbReference type="Proteomes" id="UP001519291"/>
    </source>
</evidence>
<name>A0ABS4XXK9_9ACTN</name>
<reference evidence="1 2" key="1">
    <citation type="submission" date="2021-03" db="EMBL/GenBank/DDBJ databases">
        <title>Sequencing the genomes of 1000 actinobacteria strains.</title>
        <authorList>
            <person name="Klenk H.-P."/>
        </authorList>
    </citation>
    <scope>NUCLEOTIDE SEQUENCE [LARGE SCALE GENOMIC DNA]</scope>
    <source>
        <strain evidence="1 2">DSM 41480</strain>
    </source>
</reference>
<dbReference type="EMBL" id="JAGIOH010000001">
    <property type="protein sequence ID" value="MBP2401227.1"/>
    <property type="molecule type" value="Genomic_DNA"/>
</dbReference>
<protein>
    <submittedName>
        <fullName evidence="1">Uncharacterized protein</fullName>
    </submittedName>
</protein>
<sequence>MDWTTGLALGVAGEGPHHDHETAAAEAAELARLIFESSAFAQAEQPERAVRDGRAGQADGPVEDLIVTARGGYHLIRFVETAFDSSVFLYLWLDRAESNLAVARFRLRDLTAALVLS</sequence>